<evidence type="ECO:0000313" key="2">
    <source>
        <dbReference type="EMBL" id="GIY88458.1"/>
    </source>
</evidence>
<name>A0AAV4X3V4_CAEEX</name>
<evidence type="ECO:0000256" key="1">
    <source>
        <dbReference type="SAM" id="Phobius"/>
    </source>
</evidence>
<keyword evidence="1" id="KW-0472">Membrane</keyword>
<sequence length="197" mass="23407">MFQQTWFESCFSGDFEPVEAECSRKITGLFDRKMEYVILLHLLQANNCVALFLGRRNSFHTVPNPTDTSMLPLFVSWLHCPIRYVRFRSASFIDKWYNCNNKWLDINTLHDYAYLHQNGYIQSVAIVVTDCMIIALFFTPVLSRYINCFFSLAPEAEQHVQTLDEMRTEVIVWEELRRTSFVLLKFFAYFVFWKFKG</sequence>
<proteinExistence type="predicted"/>
<evidence type="ECO:0008006" key="4">
    <source>
        <dbReference type="Google" id="ProtNLM"/>
    </source>
</evidence>
<reference evidence="2 3" key="1">
    <citation type="submission" date="2021-06" db="EMBL/GenBank/DDBJ databases">
        <title>Caerostris extrusa draft genome.</title>
        <authorList>
            <person name="Kono N."/>
            <person name="Arakawa K."/>
        </authorList>
    </citation>
    <scope>NUCLEOTIDE SEQUENCE [LARGE SCALE GENOMIC DNA]</scope>
</reference>
<gene>
    <name evidence="2" type="ORF">CEXT_112441</name>
</gene>
<dbReference type="AlphaFoldDB" id="A0AAV4X3V4"/>
<comment type="caution">
    <text evidence="2">The sequence shown here is derived from an EMBL/GenBank/DDBJ whole genome shotgun (WGS) entry which is preliminary data.</text>
</comment>
<keyword evidence="1" id="KW-1133">Transmembrane helix</keyword>
<dbReference type="Proteomes" id="UP001054945">
    <property type="component" value="Unassembled WGS sequence"/>
</dbReference>
<dbReference type="EMBL" id="BPLR01017068">
    <property type="protein sequence ID" value="GIY88458.1"/>
    <property type="molecule type" value="Genomic_DNA"/>
</dbReference>
<keyword evidence="3" id="KW-1185">Reference proteome</keyword>
<feature type="transmembrane region" description="Helical" evidence="1">
    <location>
        <begin position="120"/>
        <end position="142"/>
    </location>
</feature>
<accession>A0AAV4X3V4</accession>
<evidence type="ECO:0000313" key="3">
    <source>
        <dbReference type="Proteomes" id="UP001054945"/>
    </source>
</evidence>
<protein>
    <recommendedName>
        <fullName evidence="4">Anoctamin</fullName>
    </recommendedName>
</protein>
<keyword evidence="1" id="KW-0812">Transmembrane</keyword>
<organism evidence="2 3">
    <name type="scientific">Caerostris extrusa</name>
    <name type="common">Bark spider</name>
    <name type="synonym">Caerostris bankana</name>
    <dbReference type="NCBI Taxonomy" id="172846"/>
    <lineage>
        <taxon>Eukaryota</taxon>
        <taxon>Metazoa</taxon>
        <taxon>Ecdysozoa</taxon>
        <taxon>Arthropoda</taxon>
        <taxon>Chelicerata</taxon>
        <taxon>Arachnida</taxon>
        <taxon>Araneae</taxon>
        <taxon>Araneomorphae</taxon>
        <taxon>Entelegynae</taxon>
        <taxon>Araneoidea</taxon>
        <taxon>Araneidae</taxon>
        <taxon>Caerostris</taxon>
    </lineage>
</organism>